<dbReference type="EMBL" id="JADGJQ010000002">
    <property type="protein sequence ID" value="KAJ3185075.1"/>
    <property type="molecule type" value="Genomic_DNA"/>
</dbReference>
<organism evidence="3 4">
    <name type="scientific">Geranomyces variabilis</name>
    <dbReference type="NCBI Taxonomy" id="109894"/>
    <lineage>
        <taxon>Eukaryota</taxon>
        <taxon>Fungi</taxon>
        <taxon>Fungi incertae sedis</taxon>
        <taxon>Chytridiomycota</taxon>
        <taxon>Chytridiomycota incertae sedis</taxon>
        <taxon>Chytridiomycetes</taxon>
        <taxon>Spizellomycetales</taxon>
        <taxon>Powellomycetaceae</taxon>
        <taxon>Geranomyces</taxon>
    </lineage>
</organism>
<dbReference type="PROSITE" id="PS51299">
    <property type="entry name" value="HTH_APSES"/>
    <property type="match status" value="1"/>
</dbReference>
<feature type="domain" description="HTH APSES-type" evidence="2">
    <location>
        <begin position="112"/>
        <end position="216"/>
    </location>
</feature>
<reference evidence="3" key="1">
    <citation type="submission" date="2020-05" db="EMBL/GenBank/DDBJ databases">
        <title>Phylogenomic resolution of chytrid fungi.</title>
        <authorList>
            <person name="Stajich J.E."/>
            <person name="Amses K."/>
            <person name="Simmons R."/>
            <person name="Seto K."/>
            <person name="Myers J."/>
            <person name="Bonds A."/>
            <person name="Quandt C.A."/>
            <person name="Barry K."/>
            <person name="Liu P."/>
            <person name="Grigoriev I."/>
            <person name="Longcore J.E."/>
            <person name="James T.Y."/>
        </authorList>
    </citation>
    <scope>NUCLEOTIDE SEQUENCE</scope>
    <source>
        <strain evidence="3">JEL0379</strain>
    </source>
</reference>
<evidence type="ECO:0000313" key="3">
    <source>
        <dbReference type="EMBL" id="KAJ3185075.1"/>
    </source>
</evidence>
<feature type="compositionally biased region" description="Basic and acidic residues" evidence="1">
    <location>
        <begin position="21"/>
        <end position="33"/>
    </location>
</feature>
<dbReference type="Gene3D" id="3.10.260.10">
    <property type="entry name" value="Transcription regulator HTH, APSES-type DNA-binding domain"/>
    <property type="match status" value="1"/>
</dbReference>
<feature type="region of interest" description="Disordered" evidence="1">
    <location>
        <begin position="223"/>
        <end position="257"/>
    </location>
</feature>
<evidence type="ECO:0000256" key="1">
    <source>
        <dbReference type="SAM" id="MobiDB-lite"/>
    </source>
</evidence>
<dbReference type="InterPro" id="IPR036887">
    <property type="entry name" value="HTH_APSES_sf"/>
</dbReference>
<feature type="compositionally biased region" description="Basic and acidic residues" evidence="1">
    <location>
        <begin position="44"/>
        <end position="70"/>
    </location>
</feature>
<feature type="compositionally biased region" description="Basic and acidic residues" evidence="1">
    <location>
        <begin position="1"/>
        <end position="14"/>
    </location>
</feature>
<accession>A0AAD5XTW0</accession>
<protein>
    <recommendedName>
        <fullName evidence="2">HTH APSES-type domain-containing protein</fullName>
    </recommendedName>
</protein>
<keyword evidence="4" id="KW-1185">Reference proteome</keyword>
<evidence type="ECO:0000259" key="2">
    <source>
        <dbReference type="PROSITE" id="PS51299"/>
    </source>
</evidence>
<dbReference type="InterPro" id="IPR003163">
    <property type="entry name" value="Tscrpt_reg_HTH_APSES-type"/>
</dbReference>
<name>A0AAD5XTW0_9FUNG</name>
<dbReference type="SUPFAM" id="SSF54616">
    <property type="entry name" value="DNA-binding domain of Mlu1-box binding protein MBP1"/>
    <property type="match status" value="1"/>
</dbReference>
<dbReference type="GO" id="GO:0003677">
    <property type="term" value="F:DNA binding"/>
    <property type="evidence" value="ECO:0007669"/>
    <property type="project" value="InterPro"/>
</dbReference>
<feature type="region of interest" description="Disordered" evidence="1">
    <location>
        <begin position="1"/>
        <end position="78"/>
    </location>
</feature>
<dbReference type="AlphaFoldDB" id="A0AAD5XTW0"/>
<dbReference type="Proteomes" id="UP001212152">
    <property type="component" value="Unassembled WGS sequence"/>
</dbReference>
<evidence type="ECO:0000313" key="4">
    <source>
        <dbReference type="Proteomes" id="UP001212152"/>
    </source>
</evidence>
<gene>
    <name evidence="3" type="ORF">HDU87_002641</name>
</gene>
<proteinExistence type="predicted"/>
<sequence>MAPERKQARKDKLVDQWNAKTQEEKQQHSDKISRGQASMSAEAVTKRDEARRRAREQKDAEELQRMHTDIGQKSAATWATRDAEDKTKHGEAISAGKALSKLLDAEDLKDAIYKRERNGGEITLEIAFPTGPIMRRSDGWVNVSKLFSVLETAAYAATSWAKRQTCTVKSVSSGTLVGKWVSADDAARFAERRGITADLAPLLAVDMRPEIIEAFPTKDEILAKLPGGGQNAQRIKQRDREQGRADTQSYRERKRRR</sequence>
<comment type="caution">
    <text evidence="3">The sequence shown here is derived from an EMBL/GenBank/DDBJ whole genome shotgun (WGS) entry which is preliminary data.</text>
</comment>